<dbReference type="AlphaFoldDB" id="A0A165HN80"/>
<dbReference type="OrthoDB" id="18453at2759"/>
<evidence type="ECO:0000256" key="2">
    <source>
        <dbReference type="ARBA" id="ARBA00022692"/>
    </source>
</evidence>
<feature type="region of interest" description="Disordered" evidence="5">
    <location>
        <begin position="255"/>
        <end position="284"/>
    </location>
</feature>
<dbReference type="GO" id="GO:0007189">
    <property type="term" value="P:adenylate cyclase-activating G protein-coupled receptor signaling pathway"/>
    <property type="evidence" value="ECO:0007669"/>
    <property type="project" value="TreeGrafter"/>
</dbReference>
<feature type="transmembrane region" description="Helical" evidence="6">
    <location>
        <begin position="48"/>
        <end position="66"/>
    </location>
</feature>
<feature type="transmembrane region" description="Helical" evidence="6">
    <location>
        <begin position="217"/>
        <end position="238"/>
    </location>
</feature>
<dbReference type="GO" id="GO:0004930">
    <property type="term" value="F:G protein-coupled receptor activity"/>
    <property type="evidence" value="ECO:0007669"/>
    <property type="project" value="TreeGrafter"/>
</dbReference>
<organism evidence="7 8">
    <name type="scientific">Exidia glandulosa HHB12029</name>
    <dbReference type="NCBI Taxonomy" id="1314781"/>
    <lineage>
        <taxon>Eukaryota</taxon>
        <taxon>Fungi</taxon>
        <taxon>Dikarya</taxon>
        <taxon>Basidiomycota</taxon>
        <taxon>Agaricomycotina</taxon>
        <taxon>Agaricomycetes</taxon>
        <taxon>Auriculariales</taxon>
        <taxon>Exidiaceae</taxon>
        <taxon>Exidia</taxon>
    </lineage>
</organism>
<dbReference type="Gene3D" id="1.20.1070.10">
    <property type="entry name" value="Rhodopsin 7-helix transmembrane proteins"/>
    <property type="match status" value="1"/>
</dbReference>
<gene>
    <name evidence="7" type="ORF">EXIGLDRAFT_79801</name>
</gene>
<keyword evidence="2 6" id="KW-0812">Transmembrane</keyword>
<feature type="transmembrane region" description="Helical" evidence="6">
    <location>
        <begin position="73"/>
        <end position="94"/>
    </location>
</feature>
<dbReference type="PANTHER" id="PTHR23112">
    <property type="entry name" value="G PROTEIN-COUPLED RECEPTOR 157-RELATED"/>
    <property type="match status" value="1"/>
</dbReference>
<accession>A0A165HN80</accession>
<keyword evidence="8" id="KW-1185">Reference proteome</keyword>
<name>A0A165HN80_EXIGL</name>
<feature type="transmembrane region" description="Helical" evidence="6">
    <location>
        <begin position="185"/>
        <end position="205"/>
    </location>
</feature>
<protein>
    <submittedName>
        <fullName evidence="7">Uncharacterized protein</fullName>
    </submittedName>
</protein>
<dbReference type="GO" id="GO:0005886">
    <property type="term" value="C:plasma membrane"/>
    <property type="evidence" value="ECO:0007669"/>
    <property type="project" value="TreeGrafter"/>
</dbReference>
<dbReference type="SUPFAM" id="SSF81321">
    <property type="entry name" value="Family A G protein-coupled receptor-like"/>
    <property type="match status" value="1"/>
</dbReference>
<dbReference type="EMBL" id="KV426012">
    <property type="protein sequence ID" value="KZV92216.1"/>
    <property type="molecule type" value="Genomic_DNA"/>
</dbReference>
<evidence type="ECO:0000256" key="1">
    <source>
        <dbReference type="ARBA" id="ARBA00004141"/>
    </source>
</evidence>
<dbReference type="InParanoid" id="A0A165HN80"/>
<evidence type="ECO:0000313" key="7">
    <source>
        <dbReference type="EMBL" id="KZV92216.1"/>
    </source>
</evidence>
<proteinExistence type="predicted"/>
<dbReference type="PANTHER" id="PTHR23112:SF37">
    <property type="entry name" value="G PROTEIN-COUPLED RECEPTOR GPR1"/>
    <property type="match status" value="1"/>
</dbReference>
<evidence type="ECO:0000313" key="8">
    <source>
        <dbReference type="Proteomes" id="UP000077266"/>
    </source>
</evidence>
<keyword evidence="4 6" id="KW-0472">Membrane</keyword>
<comment type="subcellular location">
    <subcellularLocation>
        <location evidence="1">Membrane</location>
        <topology evidence="1">Multi-pass membrane protein</topology>
    </subcellularLocation>
</comment>
<dbReference type="Proteomes" id="UP000077266">
    <property type="component" value="Unassembled WGS sequence"/>
</dbReference>
<evidence type="ECO:0000256" key="3">
    <source>
        <dbReference type="ARBA" id="ARBA00022989"/>
    </source>
</evidence>
<reference evidence="7 8" key="1">
    <citation type="journal article" date="2016" name="Mol. Biol. Evol.">
        <title>Comparative Genomics of Early-Diverging Mushroom-Forming Fungi Provides Insights into the Origins of Lignocellulose Decay Capabilities.</title>
        <authorList>
            <person name="Nagy L.G."/>
            <person name="Riley R."/>
            <person name="Tritt A."/>
            <person name="Adam C."/>
            <person name="Daum C."/>
            <person name="Floudas D."/>
            <person name="Sun H."/>
            <person name="Yadav J.S."/>
            <person name="Pangilinan J."/>
            <person name="Larsson K.H."/>
            <person name="Matsuura K."/>
            <person name="Barry K."/>
            <person name="Labutti K."/>
            <person name="Kuo R."/>
            <person name="Ohm R.A."/>
            <person name="Bhattacharya S.S."/>
            <person name="Shirouzu T."/>
            <person name="Yoshinaga Y."/>
            <person name="Martin F.M."/>
            <person name="Grigoriev I.V."/>
            <person name="Hibbett D.S."/>
        </authorList>
    </citation>
    <scope>NUCLEOTIDE SEQUENCE [LARGE SCALE GENOMIC DNA]</scope>
    <source>
        <strain evidence="7 8">HHB12029</strain>
    </source>
</reference>
<evidence type="ECO:0000256" key="5">
    <source>
        <dbReference type="SAM" id="MobiDB-lite"/>
    </source>
</evidence>
<keyword evidence="3 6" id="KW-1133">Transmembrane helix</keyword>
<feature type="transmembrane region" description="Helical" evidence="6">
    <location>
        <begin position="128"/>
        <end position="148"/>
    </location>
</feature>
<evidence type="ECO:0000256" key="4">
    <source>
        <dbReference type="ARBA" id="ARBA00023136"/>
    </source>
</evidence>
<evidence type="ECO:0000256" key="6">
    <source>
        <dbReference type="SAM" id="Phobius"/>
    </source>
</evidence>
<dbReference type="STRING" id="1314781.A0A165HN80"/>
<sequence length="284" mass="31647">MMSLLVSDAISGLGGAWSLKWVLDNSARCGSMCDAQAILKTVGDPGTAMATLAITVHTFFMIAFSWRPHQRDFRIPFVVVFISWTYRLGFVSGARASALPGKTLFAPSPYWCWISDHYNFERIPATYLWYWLTAGVSIVLYVPLYFVIRRNLDLDRERPWRLSVHRAPELGRVGGSSTVKLSLKVLLYPAAYLVTIVPNSVMRLIDFNGSGKIPAKWNFLCISLFNLGGLVNVLLLLFTRSNVLGFHAEMPKSAEKCSPQQRGPRRGRSASTVSSKCETACSVK</sequence>